<dbReference type="RefSeq" id="WP_188708157.1">
    <property type="nucleotide sequence ID" value="NZ_BMDX01000011.1"/>
</dbReference>
<accession>A0A8J2U646</accession>
<keyword evidence="2" id="KW-1185">Reference proteome</keyword>
<name>A0A8J2U646_9GAMM</name>
<reference evidence="2" key="1">
    <citation type="journal article" date="2019" name="Int. J. Syst. Evol. Microbiol.">
        <title>The Global Catalogue of Microorganisms (GCM) 10K type strain sequencing project: providing services to taxonomists for standard genome sequencing and annotation.</title>
        <authorList>
            <consortium name="The Broad Institute Genomics Platform"/>
            <consortium name="The Broad Institute Genome Sequencing Center for Infectious Disease"/>
            <person name="Wu L."/>
            <person name="Ma J."/>
        </authorList>
    </citation>
    <scope>NUCLEOTIDE SEQUENCE [LARGE SCALE GENOMIC DNA]</scope>
    <source>
        <strain evidence="2">CGMCC 1.10130</strain>
    </source>
</reference>
<organism evidence="1 2">
    <name type="scientific">Neiella marina</name>
    <dbReference type="NCBI Taxonomy" id="508461"/>
    <lineage>
        <taxon>Bacteria</taxon>
        <taxon>Pseudomonadati</taxon>
        <taxon>Pseudomonadota</taxon>
        <taxon>Gammaproteobacteria</taxon>
        <taxon>Alteromonadales</taxon>
        <taxon>Echinimonadaceae</taxon>
        <taxon>Neiella</taxon>
    </lineage>
</organism>
<dbReference type="AlphaFoldDB" id="A0A8J2U646"/>
<gene>
    <name evidence="1" type="ORF">GCM10011369_23090</name>
</gene>
<protein>
    <submittedName>
        <fullName evidence="1">Uncharacterized protein</fullName>
    </submittedName>
</protein>
<evidence type="ECO:0000313" key="1">
    <source>
        <dbReference type="EMBL" id="GGA80541.1"/>
    </source>
</evidence>
<dbReference type="Proteomes" id="UP000619743">
    <property type="component" value="Unassembled WGS sequence"/>
</dbReference>
<sequence>MSQADIAVSRKLQQIAKELDKELAKAANGQRMGFSLIVFSDSTAGQTNYVSNCSRPEAALALQKVLDRWQSKGVIDVPAHKKH</sequence>
<proteinExistence type="predicted"/>
<dbReference type="EMBL" id="BMDX01000011">
    <property type="protein sequence ID" value="GGA80541.1"/>
    <property type="molecule type" value="Genomic_DNA"/>
</dbReference>
<evidence type="ECO:0000313" key="2">
    <source>
        <dbReference type="Proteomes" id="UP000619743"/>
    </source>
</evidence>
<comment type="caution">
    <text evidence="1">The sequence shown here is derived from an EMBL/GenBank/DDBJ whole genome shotgun (WGS) entry which is preliminary data.</text>
</comment>